<organism evidence="4 5">
    <name type="scientific">Luteimicrobium album</name>
    <dbReference type="NCBI Taxonomy" id="1054550"/>
    <lineage>
        <taxon>Bacteria</taxon>
        <taxon>Bacillati</taxon>
        <taxon>Actinomycetota</taxon>
        <taxon>Actinomycetes</taxon>
        <taxon>Micrococcales</taxon>
        <taxon>Luteimicrobium</taxon>
    </lineage>
</organism>
<dbReference type="Pfam" id="PF00480">
    <property type="entry name" value="ROK"/>
    <property type="match status" value="1"/>
</dbReference>
<keyword evidence="5" id="KW-1185">Reference proteome</keyword>
<keyword evidence="4" id="KW-0808">Transferase</keyword>
<dbReference type="InterPro" id="IPR043129">
    <property type="entry name" value="ATPase_NBD"/>
</dbReference>
<gene>
    <name evidence="4" type="ORF">GCM10025864_25590</name>
</gene>
<protein>
    <submittedName>
        <fullName evidence="4">Sugar kinase</fullName>
    </submittedName>
</protein>
<dbReference type="Gene3D" id="3.30.420.40">
    <property type="match status" value="2"/>
</dbReference>
<dbReference type="PANTHER" id="PTHR18964">
    <property type="entry name" value="ROK (REPRESSOR, ORF, KINASE) FAMILY"/>
    <property type="match status" value="1"/>
</dbReference>
<feature type="domain" description="HTH marR-type" evidence="3">
    <location>
        <begin position="42"/>
        <end position="90"/>
    </location>
</feature>
<reference evidence="5" key="1">
    <citation type="journal article" date="2019" name="Int. J. Syst. Evol. Microbiol.">
        <title>The Global Catalogue of Microorganisms (GCM) 10K type strain sequencing project: providing services to taxonomists for standard genome sequencing and annotation.</title>
        <authorList>
            <consortium name="The Broad Institute Genomics Platform"/>
            <consortium name="The Broad Institute Genome Sequencing Center for Infectious Disease"/>
            <person name="Wu L."/>
            <person name="Ma J."/>
        </authorList>
    </citation>
    <scope>NUCLEOTIDE SEQUENCE [LARGE SCALE GENOMIC DNA]</scope>
    <source>
        <strain evidence="5">NBRC 106348</strain>
    </source>
</reference>
<comment type="similarity">
    <text evidence="1">Belongs to the ROK (NagC/XylR) family.</text>
</comment>
<evidence type="ECO:0000256" key="1">
    <source>
        <dbReference type="ARBA" id="ARBA00006479"/>
    </source>
</evidence>
<dbReference type="InterPro" id="IPR036388">
    <property type="entry name" value="WH-like_DNA-bd_sf"/>
</dbReference>
<proteinExistence type="inferred from homology"/>
<dbReference type="GO" id="GO:0016301">
    <property type="term" value="F:kinase activity"/>
    <property type="evidence" value="ECO:0007669"/>
    <property type="project" value="UniProtKB-KW"/>
</dbReference>
<dbReference type="SUPFAM" id="SSF53067">
    <property type="entry name" value="Actin-like ATPase domain"/>
    <property type="match status" value="1"/>
</dbReference>
<evidence type="ECO:0000256" key="2">
    <source>
        <dbReference type="SAM" id="MobiDB-lite"/>
    </source>
</evidence>
<evidence type="ECO:0000259" key="3">
    <source>
        <dbReference type="Pfam" id="PF12802"/>
    </source>
</evidence>
<dbReference type="EMBL" id="BSUK01000001">
    <property type="protein sequence ID" value="GMA24800.1"/>
    <property type="molecule type" value="Genomic_DNA"/>
</dbReference>
<evidence type="ECO:0000313" key="5">
    <source>
        <dbReference type="Proteomes" id="UP001157091"/>
    </source>
</evidence>
<comment type="caution">
    <text evidence="4">The sequence shown here is derived from an EMBL/GenBank/DDBJ whole genome shotgun (WGS) entry which is preliminary data.</text>
</comment>
<keyword evidence="4" id="KW-0418">Kinase</keyword>
<evidence type="ECO:0000313" key="4">
    <source>
        <dbReference type="EMBL" id="GMA24800.1"/>
    </source>
</evidence>
<dbReference type="SUPFAM" id="SSF46785">
    <property type="entry name" value="Winged helix' DNA-binding domain"/>
    <property type="match status" value="1"/>
</dbReference>
<accession>A0ABQ6I2R4</accession>
<dbReference type="InterPro" id="IPR036390">
    <property type="entry name" value="WH_DNA-bd_sf"/>
</dbReference>
<sequence length="427" mass="44592">MPTLRNPERSAPRVRRADVPTALAAVGRPRPAPVQERTSQTAGTVLRAVLDHGPVARSTVARLTNLSPASVTGLVGRLVERGLVREAPEHAPPKGVGRPHVPLEVRPDGAYVVGAHVAVPHTTLAIVDLRGRVVAERRDPHRSTDPDVVLADLADHLDELLVAHPERPRVRGVGLATGGWVDAQRGVVVEHPLLGWRDVPVGRVLGERPGLRVRVDGHARALVHAEQLFGEHRARARSSMVNLFVGNVVDAGFATDGGVHTGPHAAAGVVAHLPVEGSTAPCPCGRLGCLQAAVSEQTLLRRAVEEGLVPPDAGFRALVDAAVAGGAGAVALLRDRARDVGRAAALLLDLFDPELLTVVEPGVSRVPGCLEIVRDTVARASATCTDPAAVVHRTSFPGHALAVAGAAVGLEGLYASPLRVARPGRPT</sequence>
<feature type="region of interest" description="Disordered" evidence="2">
    <location>
        <begin position="1"/>
        <end position="21"/>
    </location>
</feature>
<dbReference type="InterPro" id="IPR000600">
    <property type="entry name" value="ROK"/>
</dbReference>
<dbReference type="PANTHER" id="PTHR18964:SF149">
    <property type="entry name" value="BIFUNCTIONAL UDP-N-ACETYLGLUCOSAMINE 2-EPIMERASE_N-ACETYLMANNOSAMINE KINASE"/>
    <property type="match status" value="1"/>
</dbReference>
<dbReference type="RefSeq" id="WP_284293521.1">
    <property type="nucleotide sequence ID" value="NZ_BSUK01000001.1"/>
</dbReference>
<name>A0ABQ6I2R4_9MICO</name>
<dbReference type="Proteomes" id="UP001157091">
    <property type="component" value="Unassembled WGS sequence"/>
</dbReference>
<dbReference type="Pfam" id="PF12802">
    <property type="entry name" value="MarR_2"/>
    <property type="match status" value="1"/>
</dbReference>
<feature type="compositionally biased region" description="Basic and acidic residues" evidence="2">
    <location>
        <begin position="1"/>
        <end position="18"/>
    </location>
</feature>
<dbReference type="Gene3D" id="1.10.10.10">
    <property type="entry name" value="Winged helix-like DNA-binding domain superfamily/Winged helix DNA-binding domain"/>
    <property type="match status" value="1"/>
</dbReference>
<dbReference type="InterPro" id="IPR000835">
    <property type="entry name" value="HTH_MarR-typ"/>
</dbReference>